<sequence length="395" mass="45860">MPITMPPLSFPCLLSIPAIPQTDCPLFALLPVEIRSRIFRLALTDSPDPRKQRYKARRTYNRPGHSGPLRAYLELLGTCRAVYQECWFVPFVKEQTFWLCREWDMPLQHRVQNILAKLVQAFPEVARHLGKEKVQIDGITIFSRAQSLDEGELIHLVSKLNPRRLRLIIRHTDWRNWQHDHTLYLRGSWLKALNKALSKSSSLREVQIELESLSRKREQVDAIADQMRRRWFFGGEEGFLYASSMSVDNLSYQWSGASTWFGSNTWSRERWIRDEVAPGRIDYYVTVVTFKPEARIQQSGGRVDDEVKLISTSSPMQEKLFELRVPKHHKAMGCSRPSVRQKPRVRKPFITDNDVSFDPMDNVSFDPIDSVYMSSSGEASLRDSSEEESEEGLWD</sequence>
<evidence type="ECO:0000313" key="4">
    <source>
        <dbReference type="Proteomes" id="UP000738349"/>
    </source>
</evidence>
<comment type="caution">
    <text evidence="3">The sequence shown here is derived from an EMBL/GenBank/DDBJ whole genome shotgun (WGS) entry which is preliminary data.</text>
</comment>
<dbReference type="Proteomes" id="UP000738349">
    <property type="component" value="Unassembled WGS sequence"/>
</dbReference>
<accession>A0A9P9FVX2</accession>
<dbReference type="OrthoDB" id="288942at2759"/>
<feature type="compositionally biased region" description="Acidic residues" evidence="2">
    <location>
        <begin position="385"/>
        <end position="395"/>
    </location>
</feature>
<keyword evidence="4" id="KW-1185">Reference proteome</keyword>
<gene>
    <name evidence="3" type="ORF">EDB81DRAFT_773816</name>
</gene>
<feature type="coiled-coil region" evidence="1">
    <location>
        <begin position="203"/>
        <end position="230"/>
    </location>
</feature>
<keyword evidence="1" id="KW-0175">Coiled coil</keyword>
<dbReference type="AlphaFoldDB" id="A0A9P9FVX2"/>
<name>A0A9P9FVX2_9HYPO</name>
<reference evidence="3" key="1">
    <citation type="journal article" date="2021" name="Nat. Commun.">
        <title>Genetic determinants of endophytism in the Arabidopsis root mycobiome.</title>
        <authorList>
            <person name="Mesny F."/>
            <person name="Miyauchi S."/>
            <person name="Thiergart T."/>
            <person name="Pickel B."/>
            <person name="Atanasova L."/>
            <person name="Karlsson M."/>
            <person name="Huettel B."/>
            <person name="Barry K.W."/>
            <person name="Haridas S."/>
            <person name="Chen C."/>
            <person name="Bauer D."/>
            <person name="Andreopoulos W."/>
            <person name="Pangilinan J."/>
            <person name="LaButti K."/>
            <person name="Riley R."/>
            <person name="Lipzen A."/>
            <person name="Clum A."/>
            <person name="Drula E."/>
            <person name="Henrissat B."/>
            <person name="Kohler A."/>
            <person name="Grigoriev I.V."/>
            <person name="Martin F.M."/>
            <person name="Hacquard S."/>
        </authorList>
    </citation>
    <scope>NUCLEOTIDE SEQUENCE</scope>
    <source>
        <strain evidence="3">MPI-CAGE-AT-0147</strain>
    </source>
</reference>
<evidence type="ECO:0000256" key="2">
    <source>
        <dbReference type="SAM" id="MobiDB-lite"/>
    </source>
</evidence>
<proteinExistence type="predicted"/>
<feature type="region of interest" description="Disordered" evidence="2">
    <location>
        <begin position="375"/>
        <end position="395"/>
    </location>
</feature>
<protein>
    <submittedName>
        <fullName evidence="3">Uncharacterized protein</fullName>
    </submittedName>
</protein>
<evidence type="ECO:0000313" key="3">
    <source>
        <dbReference type="EMBL" id="KAH7176957.1"/>
    </source>
</evidence>
<evidence type="ECO:0000256" key="1">
    <source>
        <dbReference type="SAM" id="Coils"/>
    </source>
</evidence>
<organism evidence="3 4">
    <name type="scientific">Dactylonectria macrodidyma</name>
    <dbReference type="NCBI Taxonomy" id="307937"/>
    <lineage>
        <taxon>Eukaryota</taxon>
        <taxon>Fungi</taxon>
        <taxon>Dikarya</taxon>
        <taxon>Ascomycota</taxon>
        <taxon>Pezizomycotina</taxon>
        <taxon>Sordariomycetes</taxon>
        <taxon>Hypocreomycetidae</taxon>
        <taxon>Hypocreales</taxon>
        <taxon>Nectriaceae</taxon>
        <taxon>Dactylonectria</taxon>
    </lineage>
</organism>
<dbReference type="EMBL" id="JAGMUV010000001">
    <property type="protein sequence ID" value="KAH7176957.1"/>
    <property type="molecule type" value="Genomic_DNA"/>
</dbReference>